<name>A0ACC0JSF5_CHOFU</name>
<organism evidence="1 2">
    <name type="scientific">Choristoneura fumiferana</name>
    <name type="common">Spruce budworm moth</name>
    <name type="synonym">Archips fumiferana</name>
    <dbReference type="NCBI Taxonomy" id="7141"/>
    <lineage>
        <taxon>Eukaryota</taxon>
        <taxon>Metazoa</taxon>
        <taxon>Ecdysozoa</taxon>
        <taxon>Arthropoda</taxon>
        <taxon>Hexapoda</taxon>
        <taxon>Insecta</taxon>
        <taxon>Pterygota</taxon>
        <taxon>Neoptera</taxon>
        <taxon>Endopterygota</taxon>
        <taxon>Lepidoptera</taxon>
        <taxon>Glossata</taxon>
        <taxon>Ditrysia</taxon>
        <taxon>Tortricoidea</taxon>
        <taxon>Tortricidae</taxon>
        <taxon>Tortricinae</taxon>
        <taxon>Choristoneura</taxon>
    </lineage>
</organism>
<evidence type="ECO:0000313" key="2">
    <source>
        <dbReference type="Proteomes" id="UP001064048"/>
    </source>
</evidence>
<gene>
    <name evidence="1" type="ORF">MSG28_014722</name>
</gene>
<reference evidence="1 2" key="1">
    <citation type="journal article" date="2022" name="Genome Biol. Evol.">
        <title>The Spruce Budworm Genome: Reconstructing the Evolutionary History of Antifreeze Proteins.</title>
        <authorList>
            <person name="Beliveau C."/>
            <person name="Gagne P."/>
            <person name="Picq S."/>
            <person name="Vernygora O."/>
            <person name="Keeling C.I."/>
            <person name="Pinkney K."/>
            <person name="Doucet D."/>
            <person name="Wen F."/>
            <person name="Johnston J.S."/>
            <person name="Maaroufi H."/>
            <person name="Boyle B."/>
            <person name="Laroche J."/>
            <person name="Dewar K."/>
            <person name="Juretic N."/>
            <person name="Blackburn G."/>
            <person name="Nisole A."/>
            <person name="Brunet B."/>
            <person name="Brandao M."/>
            <person name="Lumley L."/>
            <person name="Duan J."/>
            <person name="Quan G."/>
            <person name="Lucarotti C.J."/>
            <person name="Roe A.D."/>
            <person name="Sperling F.A.H."/>
            <person name="Levesque R.C."/>
            <person name="Cusson M."/>
        </authorList>
    </citation>
    <scope>NUCLEOTIDE SEQUENCE [LARGE SCALE GENOMIC DNA]</scope>
    <source>
        <strain evidence="1">Glfc:IPQL:Cfum</strain>
    </source>
</reference>
<dbReference type="Proteomes" id="UP001064048">
    <property type="component" value="Chromosome 26"/>
</dbReference>
<keyword evidence="2" id="KW-1185">Reference proteome</keyword>
<comment type="caution">
    <text evidence="1">The sequence shown here is derived from an EMBL/GenBank/DDBJ whole genome shotgun (WGS) entry which is preliminary data.</text>
</comment>
<dbReference type="EMBL" id="CM046126">
    <property type="protein sequence ID" value="KAI8427084.1"/>
    <property type="molecule type" value="Genomic_DNA"/>
</dbReference>
<accession>A0ACC0JSF5</accession>
<proteinExistence type="predicted"/>
<protein>
    <submittedName>
        <fullName evidence="1">Uncharacterized protein</fullName>
    </submittedName>
</protein>
<sequence>MQPKMLKTMSRIKRVCAMLMVPRLFRGAGCTPGKFYRLKFDVIRKVKKSTSSDHTDHTKHEEFKCKKCKKIIEYAFGPAEPYRYVDNRTHKDIAHVSMCAKTQGPEDERLTHEKDEKIIAEWLKLNVPPTKENATLLEDLKSKSLSDAKANVLLRVRNLDTILAAVEKKGKEISTNTAEAKDVSLLLKANAGEEKEEIKLHDTTPKTTERLEHTVSLTEDKALKLHATTADKQNEEKIKLAPKLETISEVPLVEAAPKTDIFNPPKDSVLNVTRFDKSVWQDNQSQFIDKIAQKYMQSPVKDIDRHLVKEISRLDLPHSQKIINMSAQEEKKLEPEVVKNVSLDTKLNTPNTSKLKNESFDNSEHISSALKTEPIRPAEPEIKIDFSPSAQRLVSQVNISEKEEIPADNLYCEFIGPASEGRVALRDIGERPIESYSIDEIEPEHSQCEHKQPCHLFRRTIIDVVHTTEPRHGLIVREYPVPTKGFFETPNYVTDPADKRTFDLEEWECQDTPTALNYTQATKYSDIQPSDSILLDKQSSRTPNDFKEETLTVSHALPDKQEGIVNSKELPKEEEPREPTRAAVEMAHTFIQAQPCAEPMHTKDHEGKAASPFTVDDSLPEINLNDTSVSLTELLRRVRERNRILYCREVSLQLAKNMAALNPEGKCGDKKPPCPPPQPKCPPPPPPCPPPPPPKCPPPCPPPKSKCPQPKCPPPCPPPPKCAPCPPKKDPCGKKDPCAKYKAHETITLVLHLGPLVNPAKKLILPVLATNFIPAAAPSSEELPVKGYLAKLINQKLGLFREILRYILEGHPNHLTCDMILLRLNRTRDYTPWSPIPSWPYPIINKKRPLQCPKEGCPVDPPVNPAPKFQRPCPNKPCLEFPKPPGS</sequence>
<evidence type="ECO:0000313" key="1">
    <source>
        <dbReference type="EMBL" id="KAI8427084.1"/>
    </source>
</evidence>